<dbReference type="GO" id="GO:0016746">
    <property type="term" value="F:acyltransferase activity"/>
    <property type="evidence" value="ECO:0007669"/>
    <property type="project" value="UniProtKB-KW"/>
</dbReference>
<proteinExistence type="predicted"/>
<dbReference type="PANTHER" id="PTHR13061:SF29">
    <property type="entry name" value="GAMMA CARBONIC ANHYDRASE-LIKE 1, MITOCHONDRIAL-RELATED"/>
    <property type="match status" value="1"/>
</dbReference>
<dbReference type="InterPro" id="IPR011004">
    <property type="entry name" value="Trimer_LpxA-like_sf"/>
</dbReference>
<dbReference type="AlphaFoldDB" id="A0A1X9MHZ9"/>
<name>A0A1X9MHZ9_9BACI</name>
<dbReference type="CDD" id="cd04645">
    <property type="entry name" value="LbH_gamma_CA_like"/>
    <property type="match status" value="1"/>
</dbReference>
<dbReference type="SUPFAM" id="SSF51161">
    <property type="entry name" value="Trimeric LpxA-like enzymes"/>
    <property type="match status" value="1"/>
</dbReference>
<reference evidence="1 2" key="1">
    <citation type="submission" date="2017-04" db="EMBL/GenBank/DDBJ databases">
        <title>Bacillus krulwichiae AM31D Genome sequencing and assembly.</title>
        <authorList>
            <person name="Krulwich T.A."/>
            <person name="Anastor L."/>
            <person name="Ehrlich R."/>
            <person name="Ehrlich G.D."/>
            <person name="Janto B."/>
        </authorList>
    </citation>
    <scope>NUCLEOTIDE SEQUENCE [LARGE SCALE GENOMIC DNA]</scope>
    <source>
        <strain evidence="1 2">AM31D</strain>
    </source>
</reference>
<accession>A0A1X9MHZ9</accession>
<dbReference type="Proteomes" id="UP000193006">
    <property type="component" value="Chromosome"/>
</dbReference>
<dbReference type="InterPro" id="IPR001451">
    <property type="entry name" value="Hexapep"/>
</dbReference>
<organism evidence="1 2">
    <name type="scientific">Halalkalibacter krulwichiae</name>
    <dbReference type="NCBI Taxonomy" id="199441"/>
    <lineage>
        <taxon>Bacteria</taxon>
        <taxon>Bacillati</taxon>
        <taxon>Bacillota</taxon>
        <taxon>Bacilli</taxon>
        <taxon>Bacillales</taxon>
        <taxon>Bacillaceae</taxon>
        <taxon>Halalkalibacter</taxon>
    </lineage>
</organism>
<dbReference type="Gene3D" id="2.160.10.10">
    <property type="entry name" value="Hexapeptide repeat proteins"/>
    <property type="match status" value="1"/>
</dbReference>
<dbReference type="STRING" id="199441.BkAM31D_10095"/>
<protein>
    <submittedName>
        <fullName evidence="1">UDP-3-O-[3-hydroxymyristoyl] glucosamine N-acyltransferase</fullName>
    </submittedName>
</protein>
<keyword evidence="1" id="KW-0808">Transferase</keyword>
<evidence type="ECO:0000313" key="2">
    <source>
        <dbReference type="Proteomes" id="UP000193006"/>
    </source>
</evidence>
<dbReference type="EMBL" id="CP020814">
    <property type="protein sequence ID" value="ARK30172.1"/>
    <property type="molecule type" value="Genomic_DNA"/>
</dbReference>
<sequence length="169" mass="18302">MIYPYKGKTPVVDESVFIAPGAAVIGDVVVGEQSSIWFNAVLRGDEGKIEIGNRCSVQDNVSIHLFEGMPVIVEDEVTIGHNAIIHGSKIGRRSIVGMGSTILDGVEIGEECIIGANTFIPQGKKIPPRSLVIGSPGEVVRSLNEKDLDLIQLSIDTYIKRGQEYKEEL</sequence>
<dbReference type="Pfam" id="PF00132">
    <property type="entry name" value="Hexapep"/>
    <property type="match status" value="1"/>
</dbReference>
<dbReference type="KEGG" id="bkw:BkAM31D_10095"/>
<keyword evidence="2" id="KW-1185">Reference proteome</keyword>
<dbReference type="RefSeq" id="WP_066151767.1">
    <property type="nucleotide sequence ID" value="NZ_CP020814.1"/>
</dbReference>
<evidence type="ECO:0000313" key="1">
    <source>
        <dbReference type="EMBL" id="ARK30172.1"/>
    </source>
</evidence>
<dbReference type="InterPro" id="IPR050484">
    <property type="entry name" value="Transf_Hexapept/Carb_Anhydrase"/>
</dbReference>
<dbReference type="InterPro" id="IPR047324">
    <property type="entry name" value="LbH_gamma_CA-like"/>
</dbReference>
<dbReference type="PANTHER" id="PTHR13061">
    <property type="entry name" value="DYNACTIN SUBUNIT P25"/>
    <property type="match status" value="1"/>
</dbReference>
<gene>
    <name evidence="1" type="ORF">BkAM31D_10095</name>
</gene>
<keyword evidence="1" id="KW-0012">Acyltransferase</keyword>